<keyword evidence="2" id="KW-1185">Reference proteome</keyword>
<dbReference type="EMBL" id="JACHJN010000011">
    <property type="protein sequence ID" value="MBB5959576.1"/>
    <property type="molecule type" value="Genomic_DNA"/>
</dbReference>
<comment type="caution">
    <text evidence="1">The sequence shown here is derived from an EMBL/GenBank/DDBJ whole genome shotgun (WGS) entry which is preliminary data.</text>
</comment>
<protein>
    <submittedName>
        <fullName evidence="1">Uncharacterized protein</fullName>
    </submittedName>
</protein>
<dbReference type="Proteomes" id="UP000547510">
    <property type="component" value="Unassembled WGS sequence"/>
</dbReference>
<dbReference type="RefSeq" id="WP_184696575.1">
    <property type="nucleotide sequence ID" value="NZ_JACHJN010000011.1"/>
</dbReference>
<dbReference type="AlphaFoldDB" id="A0A841CW24"/>
<evidence type="ECO:0000313" key="1">
    <source>
        <dbReference type="EMBL" id="MBB5959576.1"/>
    </source>
</evidence>
<organism evidence="1 2">
    <name type="scientific">Saccharothrix tamanrassetensis</name>
    <dbReference type="NCBI Taxonomy" id="1051531"/>
    <lineage>
        <taxon>Bacteria</taxon>
        <taxon>Bacillati</taxon>
        <taxon>Actinomycetota</taxon>
        <taxon>Actinomycetes</taxon>
        <taxon>Pseudonocardiales</taxon>
        <taxon>Pseudonocardiaceae</taxon>
        <taxon>Saccharothrix</taxon>
    </lineage>
</organism>
<reference evidence="1 2" key="1">
    <citation type="submission" date="2020-08" db="EMBL/GenBank/DDBJ databases">
        <title>Genomic Encyclopedia of Type Strains, Phase III (KMG-III): the genomes of soil and plant-associated and newly described type strains.</title>
        <authorList>
            <person name="Whitman W."/>
        </authorList>
    </citation>
    <scope>NUCLEOTIDE SEQUENCE [LARGE SCALE GENOMIC DNA]</scope>
    <source>
        <strain evidence="1 2">CECT 8640</strain>
    </source>
</reference>
<gene>
    <name evidence="1" type="ORF">FHS29_006197</name>
</gene>
<sequence>MAIHDILSALVDQWERVSARLDERGRAVLRGLVTAMADAGTADARKAGARRILHLLLTRLPDDPVLDAGDGPVRRSADTLDVDRALARLATHLHTLGSGPRTAEEKVLAGSWESAFDLRRRGVDPDLPDLIRLRRPAGGCAVPGFQLDAQGQPIPVVLRVNRVLGAWQDPWGAADWWLNANVWLRDPPSTLIGNTPDDLLVAAATAAVSG</sequence>
<proteinExistence type="predicted"/>
<name>A0A841CW24_9PSEU</name>
<accession>A0A841CW24</accession>
<evidence type="ECO:0000313" key="2">
    <source>
        <dbReference type="Proteomes" id="UP000547510"/>
    </source>
</evidence>